<reference evidence="3 4" key="1">
    <citation type="journal article" date="2016" name="Nat. Commun.">
        <title>Thousands of microbial genomes shed light on interconnected biogeochemical processes in an aquifer system.</title>
        <authorList>
            <person name="Anantharaman K."/>
            <person name="Brown C.T."/>
            <person name="Hug L.A."/>
            <person name="Sharon I."/>
            <person name="Castelle C.J."/>
            <person name="Probst A.J."/>
            <person name="Thomas B.C."/>
            <person name="Singh A."/>
            <person name="Wilkins M.J."/>
            <person name="Karaoz U."/>
            <person name="Brodie E.L."/>
            <person name="Williams K.H."/>
            <person name="Hubbard S.S."/>
            <person name="Banfield J.F."/>
        </authorList>
    </citation>
    <scope>NUCLEOTIDE SEQUENCE [LARGE SCALE GENOMIC DNA]</scope>
</reference>
<feature type="transmembrane region" description="Helical" evidence="1">
    <location>
        <begin position="304"/>
        <end position="330"/>
    </location>
</feature>
<name>A0A1G1YIE0_9BACT</name>
<evidence type="ECO:0000256" key="1">
    <source>
        <dbReference type="SAM" id="Phobius"/>
    </source>
</evidence>
<dbReference type="EMBL" id="MHIL01000018">
    <property type="protein sequence ID" value="OGY51480.1"/>
    <property type="molecule type" value="Genomic_DNA"/>
</dbReference>
<feature type="transmembrane region" description="Helical" evidence="1">
    <location>
        <begin position="235"/>
        <end position="256"/>
    </location>
</feature>
<gene>
    <name evidence="3" type="ORF">A3J59_04615</name>
</gene>
<proteinExistence type="predicted"/>
<feature type="domain" description="DUF8173" evidence="2">
    <location>
        <begin position="238"/>
        <end position="381"/>
    </location>
</feature>
<evidence type="ECO:0000259" key="2">
    <source>
        <dbReference type="Pfam" id="PF26514"/>
    </source>
</evidence>
<feature type="transmembrane region" description="Helical" evidence="1">
    <location>
        <begin position="276"/>
        <end position="298"/>
    </location>
</feature>
<evidence type="ECO:0000313" key="4">
    <source>
        <dbReference type="Proteomes" id="UP000177310"/>
    </source>
</evidence>
<dbReference type="AlphaFoldDB" id="A0A1G1YIE0"/>
<keyword evidence="1" id="KW-1133">Transmembrane helix</keyword>
<keyword evidence="1" id="KW-0472">Membrane</keyword>
<dbReference type="STRING" id="1797542.A3J59_04615"/>
<protein>
    <recommendedName>
        <fullName evidence="2">DUF8173 domain-containing protein</fullName>
    </recommendedName>
</protein>
<organism evidence="3 4">
    <name type="scientific">Candidatus Buchananbacteria bacterium RIFCSPHIGHO2_02_FULL_56_16</name>
    <dbReference type="NCBI Taxonomy" id="1797542"/>
    <lineage>
        <taxon>Bacteria</taxon>
        <taxon>Candidatus Buchananiibacteriota</taxon>
    </lineage>
</organism>
<accession>A0A1G1YIE0</accession>
<evidence type="ECO:0000313" key="3">
    <source>
        <dbReference type="EMBL" id="OGY51480.1"/>
    </source>
</evidence>
<dbReference type="Proteomes" id="UP000177310">
    <property type="component" value="Unassembled WGS sequence"/>
</dbReference>
<dbReference type="InterPro" id="IPR058486">
    <property type="entry name" value="DUF8173"/>
</dbReference>
<comment type="caution">
    <text evidence="3">The sequence shown here is derived from an EMBL/GenBank/DDBJ whole genome shotgun (WGS) entry which is preliminary data.</text>
</comment>
<sequence length="390" mass="40720">MPKELLFKRFAALTLVGLFLVGLPLTVAAGSRQMEQSIYVGPDEIIDGNFIKAGNIIDINGSVNGDVIVAGNSIRISGAVAGDVIAAGNSITITGPVSGSVRVAGSTVQINGRVEHNVWAVGSTVALGSESSVGWDVYTAGGSVEVRGPLGGNLWVGAGTVVVASEIGKAVTASVDKEGTVVLYPTAVVKGNLTYRAASDQQLVVKEGATVSGETTRQPLPVSGQNAKHLLGAAYFFWKIVGLFGLLVIGLVLLALAPKKLLEINQEMVKRPWPSLGWGAVYFIVTPVVVGLLLITLIGIPLALIILALYGISLCVSKVLAGFTLGMLLVTQTGKAAYKGSLVWPLALGLVAVTLLSMIPFLGWAIKFILVLWALGALVEVKKRTLKEFR</sequence>
<feature type="transmembrane region" description="Helical" evidence="1">
    <location>
        <begin position="342"/>
        <end position="359"/>
    </location>
</feature>
<dbReference type="Pfam" id="PF26514">
    <property type="entry name" value="DUF8173"/>
    <property type="match status" value="1"/>
</dbReference>
<keyword evidence="1" id="KW-0812">Transmembrane</keyword>